<keyword evidence="2" id="KW-0472">Membrane</keyword>
<name>A0AAP0X5J9_LIQFO</name>
<dbReference type="Proteomes" id="UP001415857">
    <property type="component" value="Unassembled WGS sequence"/>
</dbReference>
<dbReference type="EMBL" id="JBBPBK010000001">
    <property type="protein sequence ID" value="KAK9291896.1"/>
    <property type="molecule type" value="Genomic_DNA"/>
</dbReference>
<evidence type="ECO:0000256" key="1">
    <source>
        <dbReference type="SAM" id="MobiDB-lite"/>
    </source>
</evidence>
<keyword evidence="2" id="KW-0812">Transmembrane</keyword>
<evidence type="ECO:0000313" key="3">
    <source>
        <dbReference type="EMBL" id="KAK9291896.1"/>
    </source>
</evidence>
<feature type="transmembrane region" description="Helical" evidence="2">
    <location>
        <begin position="35"/>
        <end position="54"/>
    </location>
</feature>
<gene>
    <name evidence="3" type="ORF">L1049_019847</name>
</gene>
<reference evidence="3 4" key="1">
    <citation type="journal article" date="2024" name="Plant J.">
        <title>Genome sequences and population genomics reveal climatic adaptation and genomic divergence between two closely related sweetgum species.</title>
        <authorList>
            <person name="Xu W.Q."/>
            <person name="Ren C.Q."/>
            <person name="Zhang X.Y."/>
            <person name="Comes H.P."/>
            <person name="Liu X.H."/>
            <person name="Li Y.G."/>
            <person name="Kettle C.J."/>
            <person name="Jalonen R."/>
            <person name="Gaisberger H."/>
            <person name="Ma Y.Z."/>
            <person name="Qiu Y.X."/>
        </authorList>
    </citation>
    <scope>NUCLEOTIDE SEQUENCE [LARGE SCALE GENOMIC DNA]</scope>
    <source>
        <strain evidence="3">Hangzhou</strain>
    </source>
</reference>
<organism evidence="3 4">
    <name type="scientific">Liquidambar formosana</name>
    <name type="common">Formosan gum</name>
    <dbReference type="NCBI Taxonomy" id="63359"/>
    <lineage>
        <taxon>Eukaryota</taxon>
        <taxon>Viridiplantae</taxon>
        <taxon>Streptophyta</taxon>
        <taxon>Embryophyta</taxon>
        <taxon>Tracheophyta</taxon>
        <taxon>Spermatophyta</taxon>
        <taxon>Magnoliopsida</taxon>
        <taxon>eudicotyledons</taxon>
        <taxon>Gunneridae</taxon>
        <taxon>Pentapetalae</taxon>
        <taxon>Saxifragales</taxon>
        <taxon>Altingiaceae</taxon>
        <taxon>Liquidambar</taxon>
    </lineage>
</organism>
<keyword evidence="2" id="KW-1133">Transmembrane helix</keyword>
<feature type="region of interest" description="Disordered" evidence="1">
    <location>
        <begin position="1"/>
        <end position="27"/>
    </location>
</feature>
<sequence>MLSISDHHPPPEPLKKPKSPELSKSSSITAFRNHHPRSCLIITILLLQIFLLFLSHSLHRHPRFSTPTTTTTTTTTASTSTVAATIAANTQCDSGKVYVYDLPPFFNKELLQSCDNLNPWSSRCDALTNDGFGPPANGLDGIVPESLTPAWYWTDQFVSEAYLPQPHTQPQVQDSRAGIRYGVLHPILRWTCSG</sequence>
<dbReference type="AlphaFoldDB" id="A0AAP0X5J9"/>
<evidence type="ECO:0000313" key="4">
    <source>
        <dbReference type="Proteomes" id="UP001415857"/>
    </source>
</evidence>
<evidence type="ECO:0000256" key="2">
    <source>
        <dbReference type="SAM" id="Phobius"/>
    </source>
</evidence>
<proteinExistence type="predicted"/>
<protein>
    <submittedName>
        <fullName evidence="3">Uncharacterized protein</fullName>
    </submittedName>
</protein>
<keyword evidence="4" id="KW-1185">Reference proteome</keyword>
<feature type="compositionally biased region" description="Basic and acidic residues" evidence="1">
    <location>
        <begin position="1"/>
        <end position="21"/>
    </location>
</feature>
<accession>A0AAP0X5J9</accession>
<comment type="caution">
    <text evidence="3">The sequence shown here is derived from an EMBL/GenBank/DDBJ whole genome shotgun (WGS) entry which is preliminary data.</text>
</comment>